<evidence type="ECO:0000256" key="1">
    <source>
        <dbReference type="ARBA" id="ARBA00023015"/>
    </source>
</evidence>
<dbReference type="InterPro" id="IPR050109">
    <property type="entry name" value="HTH-type_TetR-like_transc_reg"/>
</dbReference>
<dbReference type="InterPro" id="IPR001647">
    <property type="entry name" value="HTH_TetR"/>
</dbReference>
<keyword evidence="8" id="KW-1185">Reference proteome</keyword>
<organism evidence="7 8">
    <name type="scientific">Nocardioides oleivorans</name>
    <dbReference type="NCBI Taxonomy" id="273676"/>
    <lineage>
        <taxon>Bacteria</taxon>
        <taxon>Bacillati</taxon>
        <taxon>Actinomycetota</taxon>
        <taxon>Actinomycetes</taxon>
        <taxon>Propionibacteriales</taxon>
        <taxon>Nocardioidaceae</taxon>
        <taxon>Nocardioides</taxon>
    </lineage>
</organism>
<dbReference type="InterPro" id="IPR009057">
    <property type="entry name" value="Homeodomain-like_sf"/>
</dbReference>
<evidence type="ECO:0000313" key="8">
    <source>
        <dbReference type="Proteomes" id="UP000294071"/>
    </source>
</evidence>
<dbReference type="GO" id="GO:0003700">
    <property type="term" value="F:DNA-binding transcription factor activity"/>
    <property type="evidence" value="ECO:0007669"/>
    <property type="project" value="TreeGrafter"/>
</dbReference>
<keyword evidence="1" id="KW-0805">Transcription regulation</keyword>
<keyword evidence="3" id="KW-0804">Transcription</keyword>
<evidence type="ECO:0000259" key="6">
    <source>
        <dbReference type="PROSITE" id="PS50977"/>
    </source>
</evidence>
<dbReference type="PANTHER" id="PTHR30055:SF238">
    <property type="entry name" value="MYCOFACTOCIN BIOSYNTHESIS TRANSCRIPTIONAL REGULATOR MFTR-RELATED"/>
    <property type="match status" value="1"/>
</dbReference>
<dbReference type="AlphaFoldDB" id="A0A4Q2RWU8"/>
<evidence type="ECO:0000256" key="3">
    <source>
        <dbReference type="ARBA" id="ARBA00023163"/>
    </source>
</evidence>
<gene>
    <name evidence="7" type="ORF">EUA93_04560</name>
</gene>
<keyword evidence="2 4" id="KW-0238">DNA-binding</keyword>
<evidence type="ECO:0000256" key="4">
    <source>
        <dbReference type="PROSITE-ProRule" id="PRU00335"/>
    </source>
</evidence>
<evidence type="ECO:0000256" key="5">
    <source>
        <dbReference type="SAM" id="MobiDB-lite"/>
    </source>
</evidence>
<dbReference type="EMBL" id="SDWT01000001">
    <property type="protein sequence ID" value="RYB93691.1"/>
    <property type="molecule type" value="Genomic_DNA"/>
</dbReference>
<feature type="domain" description="HTH tetR-type" evidence="6">
    <location>
        <begin position="80"/>
        <end position="140"/>
    </location>
</feature>
<accession>A0A4Q2RWU8</accession>
<feature type="compositionally biased region" description="Gly residues" evidence="5">
    <location>
        <begin position="14"/>
        <end position="23"/>
    </location>
</feature>
<name>A0A4Q2RWU8_9ACTN</name>
<evidence type="ECO:0000256" key="2">
    <source>
        <dbReference type="ARBA" id="ARBA00023125"/>
    </source>
</evidence>
<dbReference type="Proteomes" id="UP000294071">
    <property type="component" value="Unassembled WGS sequence"/>
</dbReference>
<feature type="DNA-binding region" description="H-T-H motif" evidence="4">
    <location>
        <begin position="103"/>
        <end position="122"/>
    </location>
</feature>
<reference evidence="7 8" key="1">
    <citation type="submission" date="2019-01" db="EMBL/GenBank/DDBJ databases">
        <title>Novel species of Nocardioides.</title>
        <authorList>
            <person name="Liu Q."/>
            <person name="Xin Y.-H."/>
        </authorList>
    </citation>
    <scope>NUCLEOTIDE SEQUENCE [LARGE SCALE GENOMIC DNA]</scope>
    <source>
        <strain evidence="7 8">CGMCC 4.6882</strain>
    </source>
</reference>
<dbReference type="Pfam" id="PF00440">
    <property type="entry name" value="TetR_N"/>
    <property type="match status" value="1"/>
</dbReference>
<evidence type="ECO:0000313" key="7">
    <source>
        <dbReference type="EMBL" id="RYB93691.1"/>
    </source>
</evidence>
<proteinExistence type="predicted"/>
<dbReference type="Gene3D" id="1.10.357.10">
    <property type="entry name" value="Tetracycline Repressor, domain 2"/>
    <property type="match status" value="1"/>
</dbReference>
<comment type="caution">
    <text evidence="7">The sequence shown here is derived from an EMBL/GenBank/DDBJ whole genome shotgun (WGS) entry which is preliminary data.</text>
</comment>
<protein>
    <submittedName>
        <fullName evidence="7">TetR family transcriptional regulator</fullName>
    </submittedName>
</protein>
<dbReference type="OrthoDB" id="956698at2"/>
<sequence>MAPGGRGLRVVGGAARGGGGGGVGGGGGRGHCWFCPRARRSSRELCQSLPTRRWAAEFPTLTIVSEPAPSGPALRERRRRQTEHDISVVALDLFERQGIDHTTVDQIADGAGVSARTFFRYFATKEAAALVGHIDLDERVEQVLDAIGPERALVDQLEDLWREVLGAFDDGRSEAGRLLLRVRRLMLAEPALRQAAVAIDAQRTDDLVARLTRTLGLDDDLGTRIAVEASGLVVRVTLDRWADARDAGRPVDLLATYAAACAHLHAL</sequence>
<dbReference type="PROSITE" id="PS50977">
    <property type="entry name" value="HTH_TETR_2"/>
    <property type="match status" value="1"/>
</dbReference>
<dbReference type="SUPFAM" id="SSF46689">
    <property type="entry name" value="Homeodomain-like"/>
    <property type="match status" value="1"/>
</dbReference>
<dbReference type="GO" id="GO:0000976">
    <property type="term" value="F:transcription cis-regulatory region binding"/>
    <property type="evidence" value="ECO:0007669"/>
    <property type="project" value="TreeGrafter"/>
</dbReference>
<dbReference type="PANTHER" id="PTHR30055">
    <property type="entry name" value="HTH-TYPE TRANSCRIPTIONAL REGULATOR RUTR"/>
    <property type="match status" value="1"/>
</dbReference>
<feature type="region of interest" description="Disordered" evidence="5">
    <location>
        <begin position="1"/>
        <end position="23"/>
    </location>
</feature>